<dbReference type="Gramene" id="OPUNC09G17800.1">
    <property type="protein sequence ID" value="OPUNC09G17800.1"/>
    <property type="gene ID" value="OPUNC09G17800"/>
</dbReference>
<name>A0A0E0M4G9_ORYPU</name>
<sequence>MYAAGRLHLRLVTYQLFEMVEAVNADLLLLRIHALPYEIEDLAYLTCMSATTSPSSAGSLGRYMLCLFDSTFSGSAPSHGEGQWIAWRNDFMVEACDILIDDNTRNVELLPKTQGQPTMAKLHVALPTLSLTDAQVVYVMGKVNESDEKAVLLSVDMANRRLDAVSVYDAERILHYFDVSYTQSTIFQYFAPSSGVNGNLK</sequence>
<protein>
    <recommendedName>
        <fullName evidence="3">DUF1618 domain-containing protein</fullName>
    </recommendedName>
</protein>
<evidence type="ECO:0000313" key="1">
    <source>
        <dbReference type="EnsemblPlants" id="OPUNC09G17800.1"/>
    </source>
</evidence>
<dbReference type="Proteomes" id="UP000026962">
    <property type="component" value="Chromosome 9"/>
</dbReference>
<dbReference type="AlphaFoldDB" id="A0A0E0M4G9"/>
<reference evidence="1" key="2">
    <citation type="submission" date="2018-05" db="EMBL/GenBank/DDBJ databases">
        <title>OpunRS2 (Oryza punctata Reference Sequence Version 2).</title>
        <authorList>
            <person name="Zhang J."/>
            <person name="Kudrna D."/>
            <person name="Lee S."/>
            <person name="Talag J."/>
            <person name="Welchert J."/>
            <person name="Wing R.A."/>
        </authorList>
    </citation>
    <scope>NUCLEOTIDE SEQUENCE [LARGE SCALE GENOMIC DNA]</scope>
</reference>
<dbReference type="PANTHER" id="PTHR33074:SF68">
    <property type="entry name" value="OS09G0557100 PROTEIN"/>
    <property type="match status" value="1"/>
</dbReference>
<accession>A0A0E0M4G9</accession>
<evidence type="ECO:0008006" key="3">
    <source>
        <dbReference type="Google" id="ProtNLM"/>
    </source>
</evidence>
<evidence type="ECO:0000313" key="2">
    <source>
        <dbReference type="Proteomes" id="UP000026962"/>
    </source>
</evidence>
<dbReference type="PANTHER" id="PTHR33074">
    <property type="entry name" value="EXPRESSED PROTEIN-RELATED"/>
    <property type="match status" value="1"/>
</dbReference>
<proteinExistence type="predicted"/>
<keyword evidence="2" id="KW-1185">Reference proteome</keyword>
<dbReference type="HOGENOM" id="CLU_1362361_0_0_1"/>
<reference evidence="1" key="1">
    <citation type="submission" date="2015-04" db="UniProtKB">
        <authorList>
            <consortium name="EnsemblPlants"/>
        </authorList>
    </citation>
    <scope>IDENTIFICATION</scope>
</reference>
<organism evidence="1">
    <name type="scientific">Oryza punctata</name>
    <name type="common">Red rice</name>
    <dbReference type="NCBI Taxonomy" id="4537"/>
    <lineage>
        <taxon>Eukaryota</taxon>
        <taxon>Viridiplantae</taxon>
        <taxon>Streptophyta</taxon>
        <taxon>Embryophyta</taxon>
        <taxon>Tracheophyta</taxon>
        <taxon>Spermatophyta</taxon>
        <taxon>Magnoliopsida</taxon>
        <taxon>Liliopsida</taxon>
        <taxon>Poales</taxon>
        <taxon>Poaceae</taxon>
        <taxon>BOP clade</taxon>
        <taxon>Oryzoideae</taxon>
        <taxon>Oryzeae</taxon>
        <taxon>Oryzinae</taxon>
        <taxon>Oryza</taxon>
    </lineage>
</organism>
<dbReference type="EnsemblPlants" id="OPUNC09G17800.1">
    <property type="protein sequence ID" value="OPUNC09G17800.1"/>
    <property type="gene ID" value="OPUNC09G17800"/>
</dbReference>